<dbReference type="InterPro" id="IPR001509">
    <property type="entry name" value="Epimerase_deHydtase"/>
</dbReference>
<name>A0AAV9NGF7_9EURO</name>
<evidence type="ECO:0000259" key="3">
    <source>
        <dbReference type="Pfam" id="PF01370"/>
    </source>
</evidence>
<protein>
    <recommendedName>
        <fullName evidence="3">NAD-dependent epimerase/dehydratase domain-containing protein</fullName>
    </recommendedName>
</protein>
<evidence type="ECO:0000256" key="2">
    <source>
        <dbReference type="ARBA" id="ARBA00023445"/>
    </source>
</evidence>
<dbReference type="SUPFAM" id="SSF51735">
    <property type="entry name" value="NAD(P)-binding Rossmann-fold domains"/>
    <property type="match status" value="1"/>
</dbReference>
<dbReference type="PANTHER" id="PTHR10366:SF564">
    <property type="entry name" value="STEROL-4-ALPHA-CARBOXYLATE 3-DEHYDROGENASE, DECARBOXYLATING"/>
    <property type="match status" value="1"/>
</dbReference>
<dbReference type="GeneID" id="89980515"/>
<dbReference type="InterPro" id="IPR050425">
    <property type="entry name" value="NAD(P)_dehydrat-like"/>
</dbReference>
<organism evidence="4 5">
    <name type="scientific">Exophiala bonariae</name>
    <dbReference type="NCBI Taxonomy" id="1690606"/>
    <lineage>
        <taxon>Eukaryota</taxon>
        <taxon>Fungi</taxon>
        <taxon>Dikarya</taxon>
        <taxon>Ascomycota</taxon>
        <taxon>Pezizomycotina</taxon>
        <taxon>Eurotiomycetes</taxon>
        <taxon>Chaetothyriomycetidae</taxon>
        <taxon>Chaetothyriales</taxon>
        <taxon>Herpotrichiellaceae</taxon>
        <taxon>Exophiala</taxon>
    </lineage>
</organism>
<comment type="similarity">
    <text evidence="2">Belongs to the NAD(P)-dependent epimerase/dehydratase family. Dihydroflavonol-4-reductase subfamily.</text>
</comment>
<evidence type="ECO:0000313" key="5">
    <source>
        <dbReference type="Proteomes" id="UP001358417"/>
    </source>
</evidence>
<dbReference type="EMBL" id="JAVRRD010000007">
    <property type="protein sequence ID" value="KAK5056836.1"/>
    <property type="molecule type" value="Genomic_DNA"/>
</dbReference>
<dbReference type="PANTHER" id="PTHR10366">
    <property type="entry name" value="NAD DEPENDENT EPIMERASE/DEHYDRATASE"/>
    <property type="match status" value="1"/>
</dbReference>
<comment type="caution">
    <text evidence="4">The sequence shown here is derived from an EMBL/GenBank/DDBJ whole genome shotgun (WGS) entry which is preliminary data.</text>
</comment>
<dbReference type="Gene3D" id="3.40.50.720">
    <property type="entry name" value="NAD(P)-binding Rossmann-like Domain"/>
    <property type="match status" value="1"/>
</dbReference>
<proteinExistence type="inferred from homology"/>
<keyword evidence="1" id="KW-0560">Oxidoreductase</keyword>
<dbReference type="AlphaFoldDB" id="A0AAV9NGF7"/>
<keyword evidence="5" id="KW-1185">Reference proteome</keyword>
<gene>
    <name evidence="4" type="ORF">LTR84_012368</name>
</gene>
<dbReference type="InterPro" id="IPR036291">
    <property type="entry name" value="NAD(P)-bd_dom_sf"/>
</dbReference>
<reference evidence="4 5" key="1">
    <citation type="submission" date="2023-08" db="EMBL/GenBank/DDBJ databases">
        <title>Black Yeasts Isolated from many extreme environments.</title>
        <authorList>
            <person name="Coleine C."/>
            <person name="Stajich J.E."/>
            <person name="Selbmann L."/>
        </authorList>
    </citation>
    <scope>NUCLEOTIDE SEQUENCE [LARGE SCALE GENOMIC DNA]</scope>
    <source>
        <strain evidence="4 5">CCFEE 5792</strain>
    </source>
</reference>
<feature type="domain" description="NAD-dependent epimerase/dehydratase" evidence="3">
    <location>
        <begin position="14"/>
        <end position="266"/>
    </location>
</feature>
<sequence length="355" mass="38610">MASGGHDVKAEYLLITGISGYIGFKTLRIALETGYKVKGVVRKKSNIQDLRKRSQLVVKGLADGQLELAIVPDFTNKEVFGKALEGITAIIHLASPLAEAESNFERTIVEPAVAMVSTILESAQKVSTVRRVVITSSCVTLIPFEWNFSPDSNTLYTAKDINSNPTTPYSNAMDAYWASKALARITTQEFAAKNPHFDYVNLLPSVVIGPDDRIQADGEAAELLSGARAAVLAPALTSDLNSAFPYVGVPVHVGDVARAHVDAINADLIPGNTEYILSSDTPEGVQWDQDVRQAAEKFFPAEVASGMLPLQGSLQTIKWRVDAMSTEKAFGWKFTSFEETVKQMLAQYIQLKQKG</sequence>
<dbReference type="Proteomes" id="UP001358417">
    <property type="component" value="Unassembled WGS sequence"/>
</dbReference>
<dbReference type="RefSeq" id="XP_064708552.1">
    <property type="nucleotide sequence ID" value="XM_064855892.1"/>
</dbReference>
<evidence type="ECO:0000313" key="4">
    <source>
        <dbReference type="EMBL" id="KAK5056836.1"/>
    </source>
</evidence>
<accession>A0AAV9NGF7</accession>
<dbReference type="GO" id="GO:0016616">
    <property type="term" value="F:oxidoreductase activity, acting on the CH-OH group of donors, NAD or NADP as acceptor"/>
    <property type="evidence" value="ECO:0007669"/>
    <property type="project" value="TreeGrafter"/>
</dbReference>
<evidence type="ECO:0000256" key="1">
    <source>
        <dbReference type="ARBA" id="ARBA00023002"/>
    </source>
</evidence>
<dbReference type="Pfam" id="PF01370">
    <property type="entry name" value="Epimerase"/>
    <property type="match status" value="1"/>
</dbReference>